<name>A0A6G0WN58_9STRA</name>
<dbReference type="Pfam" id="PF00498">
    <property type="entry name" value="FHA"/>
    <property type="match status" value="1"/>
</dbReference>
<feature type="compositionally biased region" description="Acidic residues" evidence="1">
    <location>
        <begin position="217"/>
        <end position="230"/>
    </location>
</feature>
<evidence type="ECO:0000256" key="1">
    <source>
        <dbReference type="SAM" id="MobiDB-lite"/>
    </source>
</evidence>
<dbReference type="EMBL" id="VJMJ01000172">
    <property type="protein sequence ID" value="KAF0728798.1"/>
    <property type="molecule type" value="Genomic_DNA"/>
</dbReference>
<feature type="compositionally biased region" description="Acidic residues" evidence="1">
    <location>
        <begin position="284"/>
        <end position="297"/>
    </location>
</feature>
<dbReference type="Proteomes" id="UP000481153">
    <property type="component" value="Unassembled WGS sequence"/>
</dbReference>
<dbReference type="Gene3D" id="2.60.200.20">
    <property type="match status" value="1"/>
</dbReference>
<dbReference type="PROSITE" id="PS50006">
    <property type="entry name" value="FHA_DOMAIN"/>
    <property type="match status" value="1"/>
</dbReference>
<feature type="compositionally biased region" description="Polar residues" evidence="1">
    <location>
        <begin position="203"/>
        <end position="214"/>
    </location>
</feature>
<dbReference type="InterPro" id="IPR008984">
    <property type="entry name" value="SMAD_FHA_dom_sf"/>
</dbReference>
<keyword evidence="4" id="KW-1185">Reference proteome</keyword>
<evidence type="ECO:0000313" key="3">
    <source>
        <dbReference type="EMBL" id="KAF0728798.1"/>
    </source>
</evidence>
<evidence type="ECO:0000259" key="2">
    <source>
        <dbReference type="PROSITE" id="PS50006"/>
    </source>
</evidence>
<dbReference type="SMART" id="SM00240">
    <property type="entry name" value="FHA"/>
    <property type="match status" value="1"/>
</dbReference>
<protein>
    <recommendedName>
        <fullName evidence="2">FHA domain-containing protein</fullName>
    </recommendedName>
</protein>
<feature type="domain" description="FHA" evidence="2">
    <location>
        <begin position="72"/>
        <end position="123"/>
    </location>
</feature>
<gene>
    <name evidence="3" type="ORF">Ae201684_013370</name>
</gene>
<dbReference type="FunFam" id="2.60.200.20:FF:000019">
    <property type="entry name" value="Nuclear inhibitor of protein phosphatase"/>
    <property type="match status" value="1"/>
</dbReference>
<sequence>MATDMEALHLPRLDLGIFKNSSRYLERVGKPTIPFQAPSWSAAQKPHAIALIDVYKANEVITSVNVDSKPYFLFGRNALVCDIVLEHCSISRMHAALVHHNDGAVYLIDLGSCHGTFLDGEKLEPLQPTLLSHGAQLRFGVSSRTYRFKSYESRQMIEQRVQVAVGLQDEERELQMNTLLNRFLSYRLDGPMTACMPPPTNPWPQKSNRIASGSTDTNEDAQEETEEVTEDCNMQGDAPAPSRKRTRPSVVTSDPVFITYETKCVQFVDTLQIIPPWSPLEEATADQDMEVDQEEDESRPVFIDPSGAATPQPQFIEYYVRNTSETSRCGVPSLLLSFPTCDGRPSLATTTRIEGRRHTLG</sequence>
<dbReference type="SUPFAM" id="SSF49879">
    <property type="entry name" value="SMAD/FHA domain"/>
    <property type="match status" value="1"/>
</dbReference>
<dbReference type="InterPro" id="IPR000253">
    <property type="entry name" value="FHA_dom"/>
</dbReference>
<proteinExistence type="predicted"/>
<feature type="region of interest" description="Disordered" evidence="1">
    <location>
        <begin position="196"/>
        <end position="250"/>
    </location>
</feature>
<organism evidence="3 4">
    <name type="scientific">Aphanomyces euteiches</name>
    <dbReference type="NCBI Taxonomy" id="100861"/>
    <lineage>
        <taxon>Eukaryota</taxon>
        <taxon>Sar</taxon>
        <taxon>Stramenopiles</taxon>
        <taxon>Oomycota</taxon>
        <taxon>Saprolegniomycetes</taxon>
        <taxon>Saprolegniales</taxon>
        <taxon>Verrucalvaceae</taxon>
        <taxon>Aphanomyces</taxon>
    </lineage>
</organism>
<comment type="caution">
    <text evidence="3">The sequence shown here is derived from an EMBL/GenBank/DDBJ whole genome shotgun (WGS) entry which is preliminary data.</text>
</comment>
<dbReference type="AlphaFoldDB" id="A0A6G0WN58"/>
<dbReference type="PANTHER" id="PTHR23308">
    <property type="entry name" value="NUCLEAR INHIBITOR OF PROTEIN PHOSPHATASE-1"/>
    <property type="match status" value="1"/>
</dbReference>
<dbReference type="VEuPathDB" id="FungiDB:AeMF1_021794"/>
<accession>A0A6G0WN58</accession>
<reference evidence="3 4" key="1">
    <citation type="submission" date="2019-07" db="EMBL/GenBank/DDBJ databases">
        <title>Genomics analysis of Aphanomyces spp. identifies a new class of oomycete effector associated with host adaptation.</title>
        <authorList>
            <person name="Gaulin E."/>
        </authorList>
    </citation>
    <scope>NUCLEOTIDE SEQUENCE [LARGE SCALE GENOMIC DNA]</scope>
    <source>
        <strain evidence="3 4">ATCC 201684</strain>
    </source>
</reference>
<dbReference type="InterPro" id="IPR050923">
    <property type="entry name" value="Cell_Proc_Reg/RNA_Proc"/>
</dbReference>
<evidence type="ECO:0000313" key="4">
    <source>
        <dbReference type="Proteomes" id="UP000481153"/>
    </source>
</evidence>
<feature type="region of interest" description="Disordered" evidence="1">
    <location>
        <begin position="284"/>
        <end position="309"/>
    </location>
</feature>